<dbReference type="HOGENOM" id="CLU_000288_63_44_11"/>
<evidence type="ECO:0000256" key="13">
    <source>
        <dbReference type="ARBA" id="ARBA00048679"/>
    </source>
</evidence>
<evidence type="ECO:0000256" key="9">
    <source>
        <dbReference type="ARBA" id="ARBA00022840"/>
    </source>
</evidence>
<keyword evidence="4" id="KW-0723">Serine/threonine-protein kinase</keyword>
<evidence type="ECO:0000259" key="15">
    <source>
        <dbReference type="PROSITE" id="PS50011"/>
    </source>
</evidence>
<organism evidence="16 17">
    <name type="scientific">Mycobacterium bovis (strain BCG / Pasteur 1173P2)</name>
    <dbReference type="NCBI Taxonomy" id="410289"/>
    <lineage>
        <taxon>Bacteria</taxon>
        <taxon>Bacillati</taxon>
        <taxon>Actinomycetota</taxon>
        <taxon>Actinomycetes</taxon>
        <taxon>Mycobacteriales</taxon>
        <taxon>Mycobacteriaceae</taxon>
        <taxon>Mycobacterium</taxon>
        <taxon>Mycobacterium tuberculosis complex</taxon>
    </lineage>
</organism>
<keyword evidence="10" id="KW-1133">Transmembrane helix</keyword>
<dbReference type="EMBL" id="AM408590">
    <property type="protein sequence ID" value="CAL72096.1"/>
    <property type="molecule type" value="Genomic_DNA"/>
</dbReference>
<evidence type="ECO:0000313" key="16">
    <source>
        <dbReference type="EMBL" id="CAL72096.1"/>
    </source>
</evidence>
<dbReference type="PANTHER" id="PTHR43289">
    <property type="entry name" value="MITOGEN-ACTIVATED PROTEIN KINASE KINASE KINASE 20-RELATED"/>
    <property type="match status" value="1"/>
</dbReference>
<dbReference type="InterPro" id="IPR000719">
    <property type="entry name" value="Prot_kinase_dom"/>
</dbReference>
<dbReference type="InterPro" id="IPR038232">
    <property type="entry name" value="PknH-like_Extracell_sf"/>
</dbReference>
<dbReference type="InterPro" id="IPR011009">
    <property type="entry name" value="Kinase-like_dom_sf"/>
</dbReference>
<evidence type="ECO:0000256" key="8">
    <source>
        <dbReference type="ARBA" id="ARBA00022777"/>
    </source>
</evidence>
<evidence type="ECO:0000256" key="10">
    <source>
        <dbReference type="ARBA" id="ARBA00022989"/>
    </source>
</evidence>
<evidence type="ECO:0000256" key="7">
    <source>
        <dbReference type="ARBA" id="ARBA00022741"/>
    </source>
</evidence>
<proteinExistence type="predicted"/>
<dbReference type="CDD" id="cd14014">
    <property type="entry name" value="STKc_PknB_like"/>
    <property type="match status" value="1"/>
</dbReference>
<comment type="subcellular location">
    <subcellularLocation>
        <location evidence="1">Cell membrane</location>
        <topology evidence="1">Single-pass membrane protein</topology>
    </subcellularLocation>
</comment>
<dbReference type="Gene3D" id="3.40.1000.70">
    <property type="entry name" value="PknH-like extracellular domain"/>
    <property type="match status" value="1"/>
</dbReference>
<dbReference type="FunFam" id="1.10.510.10:FF:000021">
    <property type="entry name" value="Serine/threonine protein kinase"/>
    <property type="match status" value="1"/>
</dbReference>
<dbReference type="KEGG" id="mbb:BCG_2108"/>
<dbReference type="Gene3D" id="3.30.200.20">
    <property type="entry name" value="Phosphorylase Kinase, domain 1"/>
    <property type="match status" value="1"/>
</dbReference>
<dbReference type="RefSeq" id="WP_003410735.1">
    <property type="nucleotide sequence ID" value="NC_008769.1"/>
</dbReference>
<keyword evidence="6 16" id="KW-0812">Transmembrane</keyword>
<evidence type="ECO:0000256" key="12">
    <source>
        <dbReference type="ARBA" id="ARBA00047899"/>
    </source>
</evidence>
<dbReference type="Proteomes" id="UP000001472">
    <property type="component" value="Chromosome"/>
</dbReference>
<feature type="region of interest" description="Disordered" evidence="14">
    <location>
        <begin position="365"/>
        <end position="400"/>
    </location>
</feature>
<dbReference type="Pfam" id="PF00069">
    <property type="entry name" value="Pkinase"/>
    <property type="match status" value="1"/>
</dbReference>
<dbReference type="Gene3D" id="1.10.510.10">
    <property type="entry name" value="Transferase(Phosphotransferase) domain 1"/>
    <property type="match status" value="1"/>
</dbReference>
<dbReference type="PROSITE" id="PS00108">
    <property type="entry name" value="PROTEIN_KINASE_ST"/>
    <property type="match status" value="1"/>
</dbReference>
<evidence type="ECO:0000256" key="2">
    <source>
        <dbReference type="ARBA" id="ARBA00012513"/>
    </source>
</evidence>
<evidence type="ECO:0000256" key="1">
    <source>
        <dbReference type="ARBA" id="ARBA00004162"/>
    </source>
</evidence>
<protein>
    <recommendedName>
        <fullName evidence="2">non-specific serine/threonine protein kinase</fullName>
        <ecNumber evidence="2">2.7.11.1</ecNumber>
    </recommendedName>
</protein>
<keyword evidence="11" id="KW-0472">Membrane</keyword>
<dbReference type="GO" id="GO:0005886">
    <property type="term" value="C:plasma membrane"/>
    <property type="evidence" value="ECO:0007669"/>
    <property type="project" value="UniProtKB-SubCell"/>
</dbReference>
<evidence type="ECO:0000256" key="11">
    <source>
        <dbReference type="ARBA" id="ARBA00023136"/>
    </source>
</evidence>
<keyword evidence="3" id="KW-1003">Cell membrane</keyword>
<evidence type="ECO:0000256" key="6">
    <source>
        <dbReference type="ARBA" id="ARBA00022692"/>
    </source>
</evidence>
<accession>A0A0H3M6E7</accession>
<dbReference type="GO" id="GO:0080090">
    <property type="term" value="P:regulation of primary metabolic process"/>
    <property type="evidence" value="ECO:0007669"/>
    <property type="project" value="UniProtKB-ARBA"/>
</dbReference>
<dbReference type="PANTHER" id="PTHR43289:SF6">
    <property type="entry name" value="SERINE_THREONINE-PROTEIN KINASE NEKL-3"/>
    <property type="match status" value="1"/>
</dbReference>
<evidence type="ECO:0000256" key="4">
    <source>
        <dbReference type="ARBA" id="ARBA00022527"/>
    </source>
</evidence>
<dbReference type="GO" id="GO:0004674">
    <property type="term" value="F:protein serine/threonine kinase activity"/>
    <property type="evidence" value="ECO:0007669"/>
    <property type="project" value="UniProtKB-KW"/>
</dbReference>
<keyword evidence="9" id="KW-0067">ATP-binding</keyword>
<dbReference type="InterPro" id="IPR008271">
    <property type="entry name" value="Ser/Thr_kinase_AS"/>
</dbReference>
<dbReference type="SMART" id="SM00220">
    <property type="entry name" value="S_TKc"/>
    <property type="match status" value="1"/>
</dbReference>
<dbReference type="GO" id="GO:0005524">
    <property type="term" value="F:ATP binding"/>
    <property type="evidence" value="ECO:0007669"/>
    <property type="project" value="UniProtKB-KW"/>
</dbReference>
<dbReference type="PROSITE" id="PS50011">
    <property type="entry name" value="PROTEIN_KINASE_DOM"/>
    <property type="match status" value="1"/>
</dbReference>
<reference evidence="16 17" key="1">
    <citation type="journal article" date="2007" name="Proc. Natl. Acad. Sci. U.S.A.">
        <title>Genome plasticity of BCG and impact on vaccine efficacy.</title>
        <authorList>
            <person name="Brosch R."/>
            <person name="Gordon S.V."/>
            <person name="Garnier T."/>
            <person name="Eiglmeier K."/>
            <person name="Frigui W."/>
            <person name="Valenti P."/>
            <person name="Dos Santos S."/>
            <person name="Duthoy S."/>
            <person name="Lacroix C."/>
            <person name="Garcia-Pelayo C."/>
            <person name="Inwald J.K."/>
            <person name="Golby P."/>
            <person name="Garcia J.N."/>
            <person name="Hewinson R.G."/>
            <person name="Behr M.A."/>
            <person name="Quail M.A."/>
            <person name="Churcher C."/>
            <person name="Barrell B.G."/>
            <person name="Parkhill J."/>
            <person name="Cole S.T."/>
        </authorList>
    </citation>
    <scope>NUCLEOTIDE SEQUENCE [LARGE SCALE GENOMIC DNA]</scope>
    <source>
        <strain evidence="17">BCG / Pasteur 1173P2</strain>
    </source>
</reference>
<feature type="domain" description="Protein kinase" evidence="15">
    <location>
        <begin position="14"/>
        <end position="276"/>
    </location>
</feature>
<dbReference type="AlphaFoldDB" id="A0A0H3M6E7"/>
<comment type="catalytic activity">
    <reaction evidence="13">
        <text>L-seryl-[protein] + ATP = O-phospho-L-seryl-[protein] + ADP + H(+)</text>
        <dbReference type="Rhea" id="RHEA:17989"/>
        <dbReference type="Rhea" id="RHEA-COMP:9863"/>
        <dbReference type="Rhea" id="RHEA-COMP:11604"/>
        <dbReference type="ChEBI" id="CHEBI:15378"/>
        <dbReference type="ChEBI" id="CHEBI:29999"/>
        <dbReference type="ChEBI" id="CHEBI:30616"/>
        <dbReference type="ChEBI" id="CHEBI:83421"/>
        <dbReference type="ChEBI" id="CHEBI:456216"/>
        <dbReference type="EC" id="2.7.11.1"/>
    </reaction>
</comment>
<sequence>MAHELSAGSVFAGYRIERMLGAGGMGTVYLARNPDLPRSEALKVLAAELSRDLDFRARFVREADVAAGLDHPNIVAVHQRGQFEGRLWIAMQFVDGGNAEDALRAATMTTARAVYVIGEVAKALDYAHQQGVIHRDIKPANFLLSRAAGGDERVLLSDFGIARALGDTGLTSTGSVLATLAYAAPEVLAGQGFDGRADLYSLGCALFRLLTGEAPFAAGAGAAVAVVAGHLHQPPPTVSDRVPGLSAAMDAVIATAMAKDPMRRFTSAGEFAHAAAAALYGGATDGWVPPSPAPHVISQGAVPGSPWWQHPVGSVTALATPPGHGWPPGLPPLPRRPRRYRRGVAAVAAVMVVAAAAVTAVTMTSHQPRTATPPSAAALSPTSSSTTPPQPPIVTRSRLPGLLPPLDDVKNFVGIQNLVAHEPMLQPQTPNGSINPAECWPAVGGGVPSAYDLGTVIGFYGLTIDEPPTGTAPNQVGQLIVAFRDAATAQRHLADLASIWRRCGGRTVTLFRSEWRRPVELSTSVPEVVDGITTMVLTAQGPVLRVREDHAIAAKNNVLVDVDIMTPDTSRGQQAVIGITNYILAKIPG</sequence>
<dbReference type="SUPFAM" id="SSF56112">
    <property type="entry name" value="Protein kinase-like (PK-like)"/>
    <property type="match status" value="1"/>
</dbReference>
<name>A0A0H3M6E7_MYCBP</name>
<dbReference type="Pfam" id="PF14032">
    <property type="entry name" value="PknH_C"/>
    <property type="match status" value="1"/>
</dbReference>
<dbReference type="GO" id="GO:0106310">
    <property type="term" value="F:protein serine kinase activity"/>
    <property type="evidence" value="ECO:0007669"/>
    <property type="project" value="RHEA"/>
</dbReference>
<evidence type="ECO:0000313" key="17">
    <source>
        <dbReference type="Proteomes" id="UP000001472"/>
    </source>
</evidence>
<dbReference type="SMR" id="A0A0H3M6E7"/>
<evidence type="ECO:0000256" key="3">
    <source>
        <dbReference type="ARBA" id="ARBA00022475"/>
    </source>
</evidence>
<dbReference type="EC" id="2.7.11.1" evidence="2"/>
<gene>
    <name evidence="16" type="primary">pknJ</name>
    <name evidence="16" type="ordered locus">BCG_2108</name>
</gene>
<keyword evidence="7" id="KW-0547">Nucleotide-binding</keyword>
<comment type="catalytic activity">
    <reaction evidence="12">
        <text>L-threonyl-[protein] + ATP = O-phospho-L-threonyl-[protein] + ADP + H(+)</text>
        <dbReference type="Rhea" id="RHEA:46608"/>
        <dbReference type="Rhea" id="RHEA-COMP:11060"/>
        <dbReference type="Rhea" id="RHEA-COMP:11605"/>
        <dbReference type="ChEBI" id="CHEBI:15378"/>
        <dbReference type="ChEBI" id="CHEBI:30013"/>
        <dbReference type="ChEBI" id="CHEBI:30616"/>
        <dbReference type="ChEBI" id="CHEBI:61977"/>
        <dbReference type="ChEBI" id="CHEBI:456216"/>
        <dbReference type="EC" id="2.7.11.1"/>
    </reaction>
</comment>
<evidence type="ECO:0000256" key="14">
    <source>
        <dbReference type="SAM" id="MobiDB-lite"/>
    </source>
</evidence>
<keyword evidence="8 16" id="KW-0418">Kinase</keyword>
<dbReference type="InterPro" id="IPR026954">
    <property type="entry name" value="PknH-like_Extracell"/>
</dbReference>
<evidence type="ECO:0000256" key="5">
    <source>
        <dbReference type="ARBA" id="ARBA00022679"/>
    </source>
</evidence>
<feature type="compositionally biased region" description="Low complexity" evidence="14">
    <location>
        <begin position="365"/>
        <end position="387"/>
    </location>
</feature>
<keyword evidence="5 16" id="KW-0808">Transferase</keyword>